<keyword evidence="1" id="KW-0732">Signal</keyword>
<gene>
    <name evidence="3" type="primary">LOC107027143</name>
</gene>
<dbReference type="PANTHER" id="PTHR37183">
    <property type="entry name" value="PLANT THIONIN FAMILY PROTEIN"/>
    <property type="match status" value="1"/>
</dbReference>
<evidence type="ECO:0000313" key="3">
    <source>
        <dbReference type="RefSeq" id="XP_027774114.1"/>
    </source>
</evidence>
<accession>A0ABM1VEE6</accession>
<dbReference type="PANTHER" id="PTHR37183:SF2">
    <property type="entry name" value="PLANT THIONIN FAMILY PROTEIN"/>
    <property type="match status" value="1"/>
</dbReference>
<feature type="chain" id="PRO_5045075265" evidence="1">
    <location>
        <begin position="32"/>
        <end position="100"/>
    </location>
</feature>
<reference evidence="3" key="2">
    <citation type="submission" date="2025-08" db="UniProtKB">
        <authorList>
            <consortium name="RefSeq"/>
        </authorList>
    </citation>
    <scope>IDENTIFICATION</scope>
</reference>
<dbReference type="Proteomes" id="UP000694930">
    <property type="component" value="Chromosome 1"/>
</dbReference>
<proteinExistence type="predicted"/>
<name>A0ABM1VEE6_SOLPN</name>
<evidence type="ECO:0000313" key="2">
    <source>
        <dbReference type="Proteomes" id="UP000694930"/>
    </source>
</evidence>
<organism evidence="2 3">
    <name type="scientific">Solanum pennellii</name>
    <name type="common">Tomato</name>
    <name type="synonym">Lycopersicon pennellii</name>
    <dbReference type="NCBI Taxonomy" id="28526"/>
    <lineage>
        <taxon>Eukaryota</taxon>
        <taxon>Viridiplantae</taxon>
        <taxon>Streptophyta</taxon>
        <taxon>Embryophyta</taxon>
        <taxon>Tracheophyta</taxon>
        <taxon>Spermatophyta</taxon>
        <taxon>Magnoliopsida</taxon>
        <taxon>eudicotyledons</taxon>
        <taxon>Gunneridae</taxon>
        <taxon>Pentapetalae</taxon>
        <taxon>asterids</taxon>
        <taxon>lamiids</taxon>
        <taxon>Solanales</taxon>
        <taxon>Solanaceae</taxon>
        <taxon>Solanoideae</taxon>
        <taxon>Solaneae</taxon>
        <taxon>Solanum</taxon>
        <taxon>Solanum subgen. Lycopersicon</taxon>
    </lineage>
</organism>
<sequence length="100" mass="10922">MEKKKMNSVAAMAMVFLILLSANIDTVGVAAQGVNCYDNCNTGCAGLPSKQYIKCDKKCHKRCGDAEEYLICDNKCHERCGDVSSFLAESKIYGNLVESD</sequence>
<reference evidence="2" key="1">
    <citation type="journal article" date="2014" name="Nat. Genet.">
        <title>The genome of the stress-tolerant wild tomato species Solanum pennellii.</title>
        <authorList>
            <person name="Bolger A."/>
            <person name="Scossa F."/>
            <person name="Bolger M.E."/>
            <person name="Lanz C."/>
            <person name="Maumus F."/>
            <person name="Tohge T."/>
            <person name="Quesneville H."/>
            <person name="Alseekh S."/>
            <person name="Sorensen I."/>
            <person name="Lichtenstein G."/>
            <person name="Fich E.A."/>
            <person name="Conte M."/>
            <person name="Keller H."/>
            <person name="Schneeberger K."/>
            <person name="Schwacke R."/>
            <person name="Ofner I."/>
            <person name="Vrebalov J."/>
            <person name="Xu Y."/>
            <person name="Osorio S."/>
            <person name="Aflitos S.A."/>
            <person name="Schijlen E."/>
            <person name="Jimenez-Gomez J.M."/>
            <person name="Ryngajllo M."/>
            <person name="Kimura S."/>
            <person name="Kumar R."/>
            <person name="Koenig D."/>
            <person name="Headland L.R."/>
            <person name="Maloof J.N."/>
            <person name="Sinha N."/>
            <person name="van Ham R.C."/>
            <person name="Lankhorst R.K."/>
            <person name="Mao L."/>
            <person name="Vogel A."/>
            <person name="Arsova B."/>
            <person name="Panstruga R."/>
            <person name="Fei Z."/>
            <person name="Rose J.K."/>
            <person name="Zamir D."/>
            <person name="Carrari F."/>
            <person name="Giovannoni J.J."/>
            <person name="Weigel D."/>
            <person name="Usadel B."/>
            <person name="Fernie A.R."/>
        </authorList>
    </citation>
    <scope>NUCLEOTIDE SEQUENCE [LARGE SCALE GENOMIC DNA]</scope>
    <source>
        <strain evidence="2">cv. LA0716</strain>
    </source>
</reference>
<dbReference type="GeneID" id="107027143"/>
<protein>
    <submittedName>
        <fullName evidence="3">Uncharacterized protein LOC107027143 isoform X1</fullName>
    </submittedName>
</protein>
<keyword evidence="2" id="KW-1185">Reference proteome</keyword>
<evidence type="ECO:0000256" key="1">
    <source>
        <dbReference type="SAM" id="SignalP"/>
    </source>
</evidence>
<feature type="signal peptide" evidence="1">
    <location>
        <begin position="1"/>
        <end position="31"/>
    </location>
</feature>
<dbReference type="RefSeq" id="XP_027774114.1">
    <property type="nucleotide sequence ID" value="XM_027918313.1"/>
</dbReference>